<dbReference type="InterPro" id="IPR051785">
    <property type="entry name" value="MMCE/EMCE_epimerase"/>
</dbReference>
<dbReference type="AlphaFoldDB" id="A0A345UL70"/>
<protein>
    <submittedName>
        <fullName evidence="3">Lactoylglutathione lyase</fullName>
    </submittedName>
</protein>
<dbReference type="GO" id="GO:0004462">
    <property type="term" value="F:lactoylglutathione lyase activity"/>
    <property type="evidence" value="ECO:0007669"/>
    <property type="project" value="InterPro"/>
</dbReference>
<keyword evidence="3" id="KW-0456">Lyase</keyword>
<dbReference type="EMBL" id="CP027806">
    <property type="protein sequence ID" value="AXJ01222.1"/>
    <property type="molecule type" value="Genomic_DNA"/>
</dbReference>
<name>A0A345UL70_9BACT</name>
<dbReference type="PROSITE" id="PS51819">
    <property type="entry name" value="VOC"/>
    <property type="match status" value="1"/>
</dbReference>
<keyword evidence="4" id="KW-1185">Reference proteome</keyword>
<dbReference type="InterPro" id="IPR037523">
    <property type="entry name" value="VOC_core"/>
</dbReference>
<evidence type="ECO:0000313" key="4">
    <source>
        <dbReference type="Proteomes" id="UP000254808"/>
    </source>
</evidence>
<dbReference type="Proteomes" id="UP000254808">
    <property type="component" value="Chromosome"/>
</dbReference>
<dbReference type="CDD" id="cd06587">
    <property type="entry name" value="VOC"/>
    <property type="match status" value="1"/>
</dbReference>
<sequence length="128" mass="14641">MPMDKFIPTGLNHITLRVNEIERAEAFYGDILGLKLEKKMGRSMAVYRIGRDSIVLVEAETSYNRDSKDYRVDHFGFTVSDPAIIDELAAYMKEREVTIISGPANRKNGRFLFISDPDGNLIEIFHEK</sequence>
<dbReference type="KEGG" id="cprv:CYPRO_1972"/>
<dbReference type="GO" id="GO:0046491">
    <property type="term" value="P:L-methylmalonyl-CoA metabolic process"/>
    <property type="evidence" value="ECO:0007669"/>
    <property type="project" value="TreeGrafter"/>
</dbReference>
<dbReference type="PANTHER" id="PTHR43048">
    <property type="entry name" value="METHYLMALONYL-COA EPIMERASE"/>
    <property type="match status" value="1"/>
</dbReference>
<dbReference type="Gene3D" id="3.10.180.10">
    <property type="entry name" value="2,3-Dihydroxybiphenyl 1,2-Dioxygenase, domain 1"/>
    <property type="match status" value="1"/>
</dbReference>
<proteinExistence type="predicted"/>
<gene>
    <name evidence="3" type="ORF">CYPRO_1972</name>
</gene>
<organism evidence="3 4">
    <name type="scientific">Cyclonatronum proteinivorum</name>
    <dbReference type="NCBI Taxonomy" id="1457365"/>
    <lineage>
        <taxon>Bacteria</taxon>
        <taxon>Pseudomonadati</taxon>
        <taxon>Balneolota</taxon>
        <taxon>Balneolia</taxon>
        <taxon>Balneolales</taxon>
        <taxon>Cyclonatronaceae</taxon>
        <taxon>Cyclonatronum</taxon>
    </lineage>
</organism>
<dbReference type="PANTHER" id="PTHR43048:SF3">
    <property type="entry name" value="METHYLMALONYL-COA EPIMERASE, MITOCHONDRIAL"/>
    <property type="match status" value="1"/>
</dbReference>
<evidence type="ECO:0000256" key="1">
    <source>
        <dbReference type="ARBA" id="ARBA00022723"/>
    </source>
</evidence>
<dbReference type="GO" id="GO:0004493">
    <property type="term" value="F:methylmalonyl-CoA epimerase activity"/>
    <property type="evidence" value="ECO:0007669"/>
    <property type="project" value="TreeGrafter"/>
</dbReference>
<dbReference type="GO" id="GO:0046872">
    <property type="term" value="F:metal ion binding"/>
    <property type="evidence" value="ECO:0007669"/>
    <property type="project" value="UniProtKB-KW"/>
</dbReference>
<keyword evidence="1" id="KW-0479">Metal-binding</keyword>
<evidence type="ECO:0000259" key="2">
    <source>
        <dbReference type="PROSITE" id="PS51819"/>
    </source>
</evidence>
<dbReference type="InterPro" id="IPR004360">
    <property type="entry name" value="Glyas_Fos-R_dOase_dom"/>
</dbReference>
<dbReference type="PROSITE" id="PS00934">
    <property type="entry name" value="GLYOXALASE_I_1"/>
    <property type="match status" value="1"/>
</dbReference>
<dbReference type="Pfam" id="PF00903">
    <property type="entry name" value="Glyoxalase"/>
    <property type="match status" value="1"/>
</dbReference>
<reference evidence="3 4" key="1">
    <citation type="submission" date="2018-03" db="EMBL/GenBank/DDBJ databases">
        <title>Phenotypic and genomic properties of Cyclonatronum proteinivorum gen. nov., sp. nov., a haloalkaliphilic bacteroidete from soda lakes possessing Na+-translocating rhodopsin.</title>
        <authorList>
            <person name="Toshchakov S.V."/>
            <person name="Korzhenkov A."/>
            <person name="Samarov N.I."/>
            <person name="Kublanov I.V."/>
            <person name="Muntyan M.S."/>
            <person name="Sorokin D.Y."/>
        </authorList>
    </citation>
    <scope>NUCLEOTIDE SEQUENCE [LARGE SCALE GENOMIC DNA]</scope>
    <source>
        <strain evidence="3 4">Omega</strain>
    </source>
</reference>
<feature type="domain" description="VOC" evidence="2">
    <location>
        <begin position="10"/>
        <end position="127"/>
    </location>
</feature>
<accession>A0A345UL70</accession>
<dbReference type="SUPFAM" id="SSF54593">
    <property type="entry name" value="Glyoxalase/Bleomycin resistance protein/Dihydroxybiphenyl dioxygenase"/>
    <property type="match status" value="1"/>
</dbReference>
<evidence type="ECO:0000313" key="3">
    <source>
        <dbReference type="EMBL" id="AXJ01222.1"/>
    </source>
</evidence>
<dbReference type="RefSeq" id="WP_240644725.1">
    <property type="nucleotide sequence ID" value="NZ_CP027806.1"/>
</dbReference>
<dbReference type="InterPro" id="IPR018146">
    <property type="entry name" value="Glyoxalase_1_CS"/>
</dbReference>
<dbReference type="InterPro" id="IPR029068">
    <property type="entry name" value="Glyas_Bleomycin-R_OHBP_Dase"/>
</dbReference>